<dbReference type="SUPFAM" id="SSF56003">
    <property type="entry name" value="Molybdenum cofactor-binding domain"/>
    <property type="match status" value="1"/>
</dbReference>
<dbReference type="KEGG" id="dwu:DVJ83_13465"/>
<dbReference type="Gene3D" id="3.90.1170.50">
    <property type="entry name" value="Aldehyde oxidase/xanthine dehydrogenase, a/b hammerhead"/>
    <property type="match status" value="1"/>
</dbReference>
<dbReference type="STRING" id="1288484.GCA_000348665_00567"/>
<feature type="domain" description="Aldehyde oxidase/xanthine dehydrogenase a/b hammerhead" evidence="2">
    <location>
        <begin position="32"/>
        <end position="145"/>
    </location>
</feature>
<dbReference type="Pfam" id="PF01315">
    <property type="entry name" value="Ald_Xan_dh_C"/>
    <property type="match status" value="1"/>
</dbReference>
<accession>A0A345IKI9</accession>
<geneLocation type="plasmid" evidence="4">
    <name>pdrda</name>
</geneLocation>
<dbReference type="PANTHER" id="PTHR11908">
    <property type="entry name" value="XANTHINE DEHYDROGENASE"/>
    <property type="match status" value="1"/>
</dbReference>
<organism evidence="3 4">
    <name type="scientific">Deinococcus wulumuqiensis</name>
    <dbReference type="NCBI Taxonomy" id="980427"/>
    <lineage>
        <taxon>Bacteria</taxon>
        <taxon>Thermotogati</taxon>
        <taxon>Deinococcota</taxon>
        <taxon>Deinococci</taxon>
        <taxon>Deinococcales</taxon>
        <taxon>Deinococcaceae</taxon>
        <taxon>Deinococcus</taxon>
    </lineage>
</organism>
<dbReference type="InterPro" id="IPR036856">
    <property type="entry name" value="Ald_Oxase/Xan_DH_a/b_sf"/>
</dbReference>
<dbReference type="AlphaFoldDB" id="A0A345IKI9"/>
<dbReference type="PANTHER" id="PTHR11908:SF123">
    <property type="entry name" value="ALDEHYDE OXIDOREDUCTASE MOLYBDENUM-BINDING SUBUNIT PAOC"/>
    <property type="match status" value="1"/>
</dbReference>
<gene>
    <name evidence="3" type="ORF">DVJ83_13465</name>
</gene>
<evidence type="ECO:0000313" key="4">
    <source>
        <dbReference type="Proteomes" id="UP000253744"/>
    </source>
</evidence>
<dbReference type="Proteomes" id="UP000253744">
    <property type="component" value="Plasmid pDrdA"/>
</dbReference>
<evidence type="ECO:0000256" key="1">
    <source>
        <dbReference type="SAM" id="MobiDB-lite"/>
    </source>
</evidence>
<evidence type="ECO:0000313" key="3">
    <source>
        <dbReference type="EMBL" id="AXH00212.1"/>
    </source>
</evidence>
<dbReference type="Pfam" id="PF20256">
    <property type="entry name" value="MoCoBD_2"/>
    <property type="match status" value="1"/>
</dbReference>
<dbReference type="GO" id="GO:0016491">
    <property type="term" value="F:oxidoreductase activity"/>
    <property type="evidence" value="ECO:0007669"/>
    <property type="project" value="InterPro"/>
</dbReference>
<dbReference type="SUPFAM" id="SSF54665">
    <property type="entry name" value="CO dehydrogenase molybdoprotein N-domain-like"/>
    <property type="match status" value="1"/>
</dbReference>
<name>A0A345IKI9_9DEIO</name>
<protein>
    <submittedName>
        <fullName evidence="3">Xanthine dehydrogenase family protein molybdopterin-binding subunit</fullName>
    </submittedName>
</protein>
<reference evidence="3 4" key="1">
    <citation type="submission" date="2018-07" db="EMBL/GenBank/DDBJ databases">
        <title>Complete Genome and Methylome Analysis of Deinococcus wulumuqiensis NEB 479.</title>
        <authorList>
            <person name="Fomenkov A."/>
            <person name="Luyten Y."/>
            <person name="Vincze T."/>
            <person name="Anton B.P."/>
            <person name="Clark T."/>
            <person name="Roberts R.J."/>
            <person name="Morgan R.D."/>
        </authorList>
    </citation>
    <scope>NUCLEOTIDE SEQUENCE [LARGE SCALE GENOMIC DNA]</scope>
    <source>
        <strain evidence="3 4">NEB 479</strain>
        <plasmid evidence="4">Plasmid pdrda</plasmid>
    </source>
</reference>
<dbReference type="GO" id="GO:0005506">
    <property type="term" value="F:iron ion binding"/>
    <property type="evidence" value="ECO:0007669"/>
    <property type="project" value="InterPro"/>
</dbReference>
<feature type="compositionally biased region" description="Basic and acidic residues" evidence="1">
    <location>
        <begin position="13"/>
        <end position="28"/>
    </location>
</feature>
<feature type="region of interest" description="Disordered" evidence="1">
    <location>
        <begin position="1"/>
        <end position="30"/>
    </location>
</feature>
<dbReference type="Pfam" id="PF02738">
    <property type="entry name" value="MoCoBD_1"/>
    <property type="match status" value="1"/>
</dbReference>
<dbReference type="InterPro" id="IPR008274">
    <property type="entry name" value="AldOxase/xan_DH_MoCoBD1"/>
</dbReference>
<dbReference type="RefSeq" id="WP_114672915.1">
    <property type="nucleotide sequence ID" value="NZ_CP031159.1"/>
</dbReference>
<dbReference type="InterPro" id="IPR016208">
    <property type="entry name" value="Ald_Oxase/xanthine_DH-like"/>
</dbReference>
<dbReference type="Gene3D" id="3.30.365.10">
    <property type="entry name" value="Aldehyde oxidase/xanthine dehydrogenase, molybdopterin binding domain"/>
    <property type="match status" value="4"/>
</dbReference>
<dbReference type="InterPro" id="IPR046867">
    <property type="entry name" value="AldOxase/xan_DH_MoCoBD2"/>
</dbReference>
<proteinExistence type="predicted"/>
<dbReference type="SMART" id="SM01008">
    <property type="entry name" value="Ald_Xan_dh_C"/>
    <property type="match status" value="1"/>
</dbReference>
<sequence>MKFTEPAGPTPLDQERVLTRPHPRKEGPLKVTGQATYAYEYRDAALRDAAYGFVLGSDIAHGSLLDIDTAEAEAAPGVQLVLTHKNMPAQGENPGVAPQQDDATPQLAGTAIHHHDQAIALVVADTFEQARAAARLIRVRYRRLDGAYDLAAQLGQAEPTSDSEDSVVGDFDRAFGSAPVRVDVTYTTPDQSQAPMEPHSSLAHWEGDRLTLYTSHQILHWVHRGLAKTLQVPQKDIRIVSAYVGGGFGSKLLFYADAVLAAAAARQLGRPVKVMLTRHQIFNHTSHRPATVQRLRLGAEKSGRLVAVGHDSFSGNLPGGDAETAADQTKLLYAGEHRLIRTWLAELGLPPGASMRAPGEGVGMLALECAVDELAEALDMDPVELRILNDVQYDPEKGPGRPYSSRRLVEALTVGAERFGWKERRRPGERREGDWLVGLGVASAFRGNLVQKSGARVRLEQDGTLTVETQMTDIGTGSYTILGQVAAEMLGLTLEQVTVRLGDTDFPRAAGSGGSFGANSSSSGVYYACRDLRTAIAKQLGFDPNTAVFEEGYVRDGQGGKRAALRGLAGKGGLSATGEASFGDLTERYVQASFGAHFAEVAVDVVTGETRVRRLLSVAAAGRILNPVTARSQCLGGMTMGIGAALMEELKVDTGRGLFVNHDLAEYHVPVHADIPDLDVIFLDELDDKSSPVKAKGIGELGICGVGAAVANAVYNATGVRVRDYPLTMEKILSGWSRQERG</sequence>
<dbReference type="InterPro" id="IPR000674">
    <property type="entry name" value="Ald_Oxase/Xan_DH_a/b"/>
</dbReference>
<keyword evidence="3" id="KW-0614">Plasmid</keyword>
<dbReference type="EMBL" id="CP031159">
    <property type="protein sequence ID" value="AXH00212.1"/>
    <property type="molecule type" value="Genomic_DNA"/>
</dbReference>
<dbReference type="InterPro" id="IPR037165">
    <property type="entry name" value="AldOxase/xan_DH_Mopterin-bd_sf"/>
</dbReference>
<evidence type="ECO:0000259" key="2">
    <source>
        <dbReference type="SMART" id="SM01008"/>
    </source>
</evidence>